<keyword evidence="5" id="KW-0539">Nucleus</keyword>
<dbReference type="OrthoDB" id="5559898at2759"/>
<dbReference type="InterPro" id="IPR032675">
    <property type="entry name" value="LRR_dom_sf"/>
</dbReference>
<keyword evidence="3" id="KW-0963">Cytoplasm</keyword>
<dbReference type="EMBL" id="JAAMPC010000016">
    <property type="protein sequence ID" value="KAG2250636.1"/>
    <property type="molecule type" value="Genomic_DNA"/>
</dbReference>
<dbReference type="GO" id="GO:0005737">
    <property type="term" value="C:cytoplasm"/>
    <property type="evidence" value="ECO:0007669"/>
    <property type="project" value="UniProtKB-SubCell"/>
</dbReference>
<accession>A0A8X7TRA1</accession>
<dbReference type="SUPFAM" id="SSF48371">
    <property type="entry name" value="ARM repeat"/>
    <property type="match status" value="1"/>
</dbReference>
<organism evidence="6 7">
    <name type="scientific">Brassica carinata</name>
    <name type="common">Ethiopian mustard</name>
    <name type="synonym">Abyssinian cabbage</name>
    <dbReference type="NCBI Taxonomy" id="52824"/>
    <lineage>
        <taxon>Eukaryota</taxon>
        <taxon>Viridiplantae</taxon>
        <taxon>Streptophyta</taxon>
        <taxon>Embryophyta</taxon>
        <taxon>Tracheophyta</taxon>
        <taxon>Spermatophyta</taxon>
        <taxon>Magnoliopsida</taxon>
        <taxon>eudicotyledons</taxon>
        <taxon>Gunneridae</taxon>
        <taxon>Pentapetalae</taxon>
        <taxon>rosids</taxon>
        <taxon>malvids</taxon>
        <taxon>Brassicales</taxon>
        <taxon>Brassicaceae</taxon>
        <taxon>Brassiceae</taxon>
        <taxon>Brassica</taxon>
    </lineage>
</organism>
<protein>
    <submittedName>
        <fullName evidence="6">Uncharacterized protein</fullName>
    </submittedName>
</protein>
<comment type="subcellular location">
    <subcellularLocation>
        <location evidence="2">Cytoplasm</location>
    </subcellularLocation>
    <subcellularLocation>
        <location evidence="1">Nucleus</location>
    </subcellularLocation>
</comment>
<keyword evidence="4" id="KW-0677">Repeat</keyword>
<evidence type="ECO:0000256" key="3">
    <source>
        <dbReference type="ARBA" id="ARBA00022490"/>
    </source>
</evidence>
<evidence type="ECO:0000256" key="4">
    <source>
        <dbReference type="ARBA" id="ARBA00022737"/>
    </source>
</evidence>
<dbReference type="PANTHER" id="PTHR15651:SF7">
    <property type="entry name" value="ARMADILLO REPEAT-CONTAINING PROTEIN 8"/>
    <property type="match status" value="1"/>
</dbReference>
<evidence type="ECO:0000256" key="2">
    <source>
        <dbReference type="ARBA" id="ARBA00004496"/>
    </source>
</evidence>
<reference evidence="6 7" key="1">
    <citation type="submission" date="2020-02" db="EMBL/GenBank/DDBJ databases">
        <authorList>
            <person name="Ma Q."/>
            <person name="Huang Y."/>
            <person name="Song X."/>
            <person name="Pei D."/>
        </authorList>
    </citation>
    <scope>NUCLEOTIDE SEQUENCE [LARGE SCALE GENOMIC DNA]</scope>
    <source>
        <strain evidence="6">Sxm20200214</strain>
        <tissue evidence="6">Leaf</tissue>
    </source>
</reference>
<dbReference type="InterPro" id="IPR016024">
    <property type="entry name" value="ARM-type_fold"/>
</dbReference>
<dbReference type="Gene3D" id="1.25.10.10">
    <property type="entry name" value="Leucine-rich Repeat Variant"/>
    <property type="match status" value="1"/>
</dbReference>
<proteinExistence type="predicted"/>
<dbReference type="PANTHER" id="PTHR15651">
    <property type="entry name" value="ARMADILLO REPEAT-CONTAINING PROTEIN 8"/>
    <property type="match status" value="1"/>
</dbReference>
<evidence type="ECO:0000256" key="1">
    <source>
        <dbReference type="ARBA" id="ARBA00004123"/>
    </source>
</evidence>
<evidence type="ECO:0000256" key="5">
    <source>
        <dbReference type="ARBA" id="ARBA00023242"/>
    </source>
</evidence>
<name>A0A8X7TRA1_BRACI</name>
<dbReference type="InterPro" id="IPR011989">
    <property type="entry name" value="ARM-like"/>
</dbReference>
<keyword evidence="7" id="KW-1185">Reference proteome</keyword>
<dbReference type="SUPFAM" id="SSF52058">
    <property type="entry name" value="L domain-like"/>
    <property type="match status" value="1"/>
</dbReference>
<dbReference type="GO" id="GO:0005634">
    <property type="term" value="C:nucleus"/>
    <property type="evidence" value="ECO:0007669"/>
    <property type="project" value="UniProtKB-SubCell"/>
</dbReference>
<dbReference type="Gene3D" id="3.80.10.10">
    <property type="entry name" value="Ribonuclease Inhibitor"/>
    <property type="match status" value="1"/>
</dbReference>
<dbReference type="InterPro" id="IPR038739">
    <property type="entry name" value="ARMC8/Vid28"/>
</dbReference>
<evidence type="ECO:0000313" key="6">
    <source>
        <dbReference type="EMBL" id="KAG2250636.1"/>
    </source>
</evidence>
<dbReference type="Proteomes" id="UP000886595">
    <property type="component" value="Unassembled WGS sequence"/>
</dbReference>
<dbReference type="GO" id="GO:0034657">
    <property type="term" value="C:GID complex"/>
    <property type="evidence" value="ECO:0007669"/>
    <property type="project" value="TreeGrafter"/>
</dbReference>
<dbReference type="GO" id="GO:0043161">
    <property type="term" value="P:proteasome-mediated ubiquitin-dependent protein catabolic process"/>
    <property type="evidence" value="ECO:0007669"/>
    <property type="project" value="TreeGrafter"/>
</dbReference>
<gene>
    <name evidence="6" type="ORF">Bca52824_080772</name>
</gene>
<dbReference type="AlphaFoldDB" id="A0A8X7TRA1"/>
<evidence type="ECO:0000313" key="7">
    <source>
        <dbReference type="Proteomes" id="UP000886595"/>
    </source>
</evidence>
<comment type="caution">
    <text evidence="6">The sequence shown here is derived from an EMBL/GenBank/DDBJ whole genome shotgun (WGS) entry which is preliminary data.</text>
</comment>
<sequence length="459" mass="51480">MDLWGSHDLIEVPDLSKAPNLETLDLTDCYSLVKLPSSIPHPNKLTTINVKNCRNLETIPIGISLKSVEVLNLYGCSLLRTIPLFSTNISHLSIDETSIEEMPSVLHLENFRLENLSYLSMKNVKSEKLWERVQPLTLLTTMLSPSLNQLYLSEIPSLVGLPTSFQNLHQLMHLEIKNCVNLETLPTRINLEAVSGSLDSRPRYLSSVTELTKDRHKNADVRTAACICFRNAARSVKNLSAGRFTNDHVMLPLVQLLHDPSSSVEVAVLGALSNIVLDFSSPKSTFIEYGGIKQLIELSKSMDPNDGVALRALRNLMFLADNKRKSSFIQRSRLKDLFPLSVILSPRFKSKLWPSCVILLMDVSTPLSLECMLTNVASGTELHKEAVMQQLFPQPQAESNNFMLKFLQSHESQLRSATVWTIINLISPSSPGAHDRHVKLRMRIRIRTVLSQSMSFGDN</sequence>